<dbReference type="InterPro" id="IPR050585">
    <property type="entry name" value="Xaa-Pro_dipeptidyl-ppase/CocE"/>
</dbReference>
<dbReference type="Proteomes" id="UP000248887">
    <property type="component" value="Unassembled WGS sequence"/>
</dbReference>
<accession>A0A2W5QN44</accession>
<evidence type="ECO:0000256" key="1">
    <source>
        <dbReference type="ARBA" id="ARBA00022801"/>
    </source>
</evidence>
<proteinExistence type="predicted"/>
<dbReference type="PANTHER" id="PTHR43056:SF10">
    <property type="entry name" value="COCE_NOND FAMILY, PUTATIVE (AFU_ORTHOLOGUE AFUA_7G00600)-RELATED"/>
    <property type="match status" value="1"/>
</dbReference>
<dbReference type="NCBIfam" id="TIGR00976">
    <property type="entry name" value="CocE_NonD"/>
    <property type="match status" value="1"/>
</dbReference>
<protein>
    <submittedName>
        <fullName evidence="3">Peptidase S15</fullName>
    </submittedName>
</protein>
<dbReference type="InterPro" id="IPR013736">
    <property type="entry name" value="Xaa-Pro_dipept_C"/>
</dbReference>
<dbReference type="InterPro" id="IPR008979">
    <property type="entry name" value="Galactose-bd-like_sf"/>
</dbReference>
<comment type="caution">
    <text evidence="3">The sequence shown here is derived from an EMBL/GenBank/DDBJ whole genome shotgun (WGS) entry which is preliminary data.</text>
</comment>
<sequence length="661" mass="73569">MENAYLGDAPAPYEQITITLSDGVVLTGRLWLPERPAAAKVPVVLEWIPYRQSDNTAVGDSMVHGYFAMSGIASVRVDLRGSGNSEGLLHDEYLKQEQDDACEVIAWLAAQEWCNGKVGLIGISWGGFAGLQIAARRPPALKAIVTCCSTDDRYSDDVHFMGGGLLIDGLQWGAGLFAQLGRPADPAHVGARWRDIWMNRLENLKPPLASWLAHMQRDDFWKHGSICEDYDAIRCPVYAVTGWTDGYSDPVLRLMQNLKGPRKGLIGPWTHMYPNWGVPGPKIGFLEECMRWWRHWLLDEPTGIMDEPMLRLWVGEDLKPHPRLPTIDGRWIDVPHWPCEGTPQAFHPDDRMLASAPAVGAAPVRVATPQNLGAYAGEWCPLDGGGDGPEFQADNRPDDALSVCWDTPVLKEAIEIVGVPRLKLDLAMDGSSALVIVRLNEIAPDGTSARVTFAIRRMTRPEGVAAGERFASEIPLKGVAYRFKLGCRIRLAVSTTYWPMVWPEHRNSGITLYPDATVFLLPGMPAQAVHELPPFDPPVSAAPIPSEDIQSGDIIRRLTWDATTGVSELVNTNQRTTWRLGDLTLGGRGLHGYSIRPDDPASARAWFESVQRYERPGWAIRLETRSDVFWEDGKLVLESRYEALENDAAVFSRQWRHSFDY</sequence>
<dbReference type="InterPro" id="IPR029058">
    <property type="entry name" value="AB_hydrolase_fold"/>
</dbReference>
<dbReference type="EMBL" id="QFQD01000072">
    <property type="protein sequence ID" value="PZQ80081.1"/>
    <property type="molecule type" value="Genomic_DNA"/>
</dbReference>
<dbReference type="PANTHER" id="PTHR43056">
    <property type="entry name" value="PEPTIDASE S9 PROLYL OLIGOPEPTIDASE"/>
    <property type="match status" value="1"/>
</dbReference>
<name>A0A2W5QN44_ANCNO</name>
<keyword evidence="1" id="KW-0378">Hydrolase</keyword>
<reference evidence="3 4" key="1">
    <citation type="submission" date="2017-08" db="EMBL/GenBank/DDBJ databases">
        <title>Infants hospitalized years apart are colonized by the same room-sourced microbial strains.</title>
        <authorList>
            <person name="Brooks B."/>
            <person name="Olm M.R."/>
            <person name="Firek B.A."/>
            <person name="Baker R."/>
            <person name="Thomas B.C."/>
            <person name="Morowitz M.J."/>
            <person name="Banfield J.F."/>
        </authorList>
    </citation>
    <scope>NUCLEOTIDE SEQUENCE [LARGE SCALE GENOMIC DNA]</scope>
    <source>
        <strain evidence="3">S2_005_001_R2_27</strain>
    </source>
</reference>
<dbReference type="InterPro" id="IPR005674">
    <property type="entry name" value="CocE/Ser_esterase"/>
</dbReference>
<gene>
    <name evidence="3" type="ORF">DI549_18230</name>
</gene>
<evidence type="ECO:0000313" key="4">
    <source>
        <dbReference type="Proteomes" id="UP000248887"/>
    </source>
</evidence>
<dbReference type="SUPFAM" id="SSF53474">
    <property type="entry name" value="alpha/beta-Hydrolases"/>
    <property type="match status" value="1"/>
</dbReference>
<dbReference type="SUPFAM" id="SSF49785">
    <property type="entry name" value="Galactose-binding domain-like"/>
    <property type="match status" value="1"/>
</dbReference>
<dbReference type="AlphaFoldDB" id="A0A2W5QN44"/>
<evidence type="ECO:0000259" key="2">
    <source>
        <dbReference type="SMART" id="SM00939"/>
    </source>
</evidence>
<evidence type="ECO:0000313" key="3">
    <source>
        <dbReference type="EMBL" id="PZQ80081.1"/>
    </source>
</evidence>
<dbReference type="Gene3D" id="3.40.50.1820">
    <property type="entry name" value="alpha/beta hydrolase"/>
    <property type="match status" value="2"/>
</dbReference>
<organism evidence="3 4">
    <name type="scientific">Ancylobacter novellus</name>
    <name type="common">Thiobacillus novellus</name>
    <dbReference type="NCBI Taxonomy" id="921"/>
    <lineage>
        <taxon>Bacteria</taxon>
        <taxon>Pseudomonadati</taxon>
        <taxon>Pseudomonadota</taxon>
        <taxon>Alphaproteobacteria</taxon>
        <taxon>Hyphomicrobiales</taxon>
        <taxon>Xanthobacteraceae</taxon>
        <taxon>Ancylobacter</taxon>
    </lineage>
</organism>
<dbReference type="SMART" id="SM00939">
    <property type="entry name" value="PepX_C"/>
    <property type="match status" value="1"/>
</dbReference>
<feature type="domain" description="Xaa-Pro dipeptidyl-peptidase C-terminal" evidence="2">
    <location>
        <begin position="290"/>
        <end position="540"/>
    </location>
</feature>
<dbReference type="Pfam" id="PF08530">
    <property type="entry name" value="PepX_C"/>
    <property type="match status" value="1"/>
</dbReference>
<dbReference type="GO" id="GO:0008239">
    <property type="term" value="F:dipeptidyl-peptidase activity"/>
    <property type="evidence" value="ECO:0007669"/>
    <property type="project" value="InterPro"/>
</dbReference>
<dbReference type="InterPro" id="IPR000383">
    <property type="entry name" value="Xaa-Pro-like_dom"/>
</dbReference>
<dbReference type="Gene3D" id="2.60.120.260">
    <property type="entry name" value="Galactose-binding domain-like"/>
    <property type="match status" value="1"/>
</dbReference>
<dbReference type="Pfam" id="PF02129">
    <property type="entry name" value="Peptidase_S15"/>
    <property type="match status" value="1"/>
</dbReference>